<keyword evidence="2" id="KW-1185">Reference proteome</keyword>
<sequence>MRVKIKNVIDNYVGAESNGEVTADLYINGRRVGQTRKRAGSNEFWIRVDSNENARRLELKAELFYSKQRSLQTLNTAVYDAWLHHRMVKEEFTSEVFRPSWLKDCLSIYKGQSMRFRVWRLHKPVQEIASTEEGESQLQRIVVRLMMRDIKPGDFLVESELPESIKRSATFFMVDRLSSIYNPLKLNFPTRQVGRRPVLKDRVGRKM</sequence>
<gene>
    <name evidence="1" type="ORF">EG028_02170</name>
</gene>
<reference evidence="2" key="1">
    <citation type="submission" date="2018-11" db="EMBL/GenBank/DDBJ databases">
        <title>Chitinophaga lutea sp.nov., isolate from arsenic contaminated soil.</title>
        <authorList>
            <person name="Zong Y."/>
        </authorList>
    </citation>
    <scope>NUCLEOTIDE SEQUENCE [LARGE SCALE GENOMIC DNA]</scope>
    <source>
        <strain evidence="2">YLT18</strain>
    </source>
</reference>
<organism evidence="1 2">
    <name type="scientific">Chitinophaga barathri</name>
    <dbReference type="NCBI Taxonomy" id="1647451"/>
    <lineage>
        <taxon>Bacteria</taxon>
        <taxon>Pseudomonadati</taxon>
        <taxon>Bacteroidota</taxon>
        <taxon>Chitinophagia</taxon>
        <taxon>Chitinophagales</taxon>
        <taxon>Chitinophagaceae</taxon>
        <taxon>Chitinophaga</taxon>
    </lineage>
</organism>
<comment type="caution">
    <text evidence="1">The sequence shown here is derived from an EMBL/GenBank/DDBJ whole genome shotgun (WGS) entry which is preliminary data.</text>
</comment>
<accession>A0A3N4MGF0</accession>
<name>A0A3N4MGF0_9BACT</name>
<dbReference type="RefSeq" id="WP_120514395.1">
    <property type="nucleotide sequence ID" value="NZ_QXZY01000001.1"/>
</dbReference>
<dbReference type="AlphaFoldDB" id="A0A3N4MGF0"/>
<dbReference type="Proteomes" id="UP000279089">
    <property type="component" value="Unassembled WGS sequence"/>
</dbReference>
<evidence type="ECO:0000313" key="1">
    <source>
        <dbReference type="EMBL" id="RPD43122.1"/>
    </source>
</evidence>
<proteinExistence type="predicted"/>
<protein>
    <submittedName>
        <fullName evidence="1">Uncharacterized protein</fullName>
    </submittedName>
</protein>
<evidence type="ECO:0000313" key="2">
    <source>
        <dbReference type="Proteomes" id="UP000279089"/>
    </source>
</evidence>
<dbReference type="EMBL" id="RMBX01000001">
    <property type="protein sequence ID" value="RPD43122.1"/>
    <property type="molecule type" value="Genomic_DNA"/>
</dbReference>